<accession>A0ACB9FIF3</accession>
<protein>
    <submittedName>
        <fullName evidence="1">Uncharacterized protein</fullName>
    </submittedName>
</protein>
<reference evidence="2" key="1">
    <citation type="journal article" date="2022" name="Mol. Ecol. Resour.">
        <title>The genomes of chicory, endive, great burdock and yacon provide insights into Asteraceae palaeo-polyploidization history and plant inulin production.</title>
        <authorList>
            <person name="Fan W."/>
            <person name="Wang S."/>
            <person name="Wang H."/>
            <person name="Wang A."/>
            <person name="Jiang F."/>
            <person name="Liu H."/>
            <person name="Zhao H."/>
            <person name="Xu D."/>
            <person name="Zhang Y."/>
        </authorList>
    </citation>
    <scope>NUCLEOTIDE SEQUENCE [LARGE SCALE GENOMIC DNA]</scope>
    <source>
        <strain evidence="2">cv. Niubang</strain>
    </source>
</reference>
<dbReference type="Proteomes" id="UP001055879">
    <property type="component" value="Linkage Group LG01"/>
</dbReference>
<reference evidence="1 2" key="2">
    <citation type="journal article" date="2022" name="Mol. Ecol. Resour.">
        <title>The genomes of chicory, endive, great burdock and yacon provide insights into Asteraceae paleo-polyploidization history and plant inulin production.</title>
        <authorList>
            <person name="Fan W."/>
            <person name="Wang S."/>
            <person name="Wang H."/>
            <person name="Wang A."/>
            <person name="Jiang F."/>
            <person name="Liu H."/>
            <person name="Zhao H."/>
            <person name="Xu D."/>
            <person name="Zhang Y."/>
        </authorList>
    </citation>
    <scope>NUCLEOTIDE SEQUENCE [LARGE SCALE GENOMIC DNA]</scope>
    <source>
        <strain evidence="2">cv. Niubang</strain>
    </source>
</reference>
<dbReference type="EMBL" id="CM042047">
    <property type="protein sequence ID" value="KAI3771128.1"/>
    <property type="molecule type" value="Genomic_DNA"/>
</dbReference>
<evidence type="ECO:0000313" key="2">
    <source>
        <dbReference type="Proteomes" id="UP001055879"/>
    </source>
</evidence>
<gene>
    <name evidence="1" type="ORF">L6452_02286</name>
</gene>
<name>A0ACB9FIF3_ARCLA</name>
<proteinExistence type="predicted"/>
<sequence length="390" mass="45124">MSLQAQVYKNDLMMSLGSDTRPPVLINENEFEQWQNRFINFIERQPNGDNMMKSLTEGHMERLMKVIPATATTLATTVEKALREYDADELLRYQADNQAKSNLILALPNSIYNRIDCFKQNPMLMWTQLKKIMLGTVVSTQLRQTRYMNNFEEFKVKDGESLKSVFDRFWVVINDLYKIKVTKTELEANLKFLNALQPEWSKSCHRMRNDVRISTMPIQELYEILMTDETMVLEKKAKLDKKNNPKTVDPIALLASQLAEQALTEDAYDGSTEDDGEPLEKAMILLSQHYQKKFQRRTGSNNLRFTSGSKEVEPGAPSKPYVPKYEPAKVVEPKKDEKKVMNCYNCGNPGHLAKECIVKVVKDSAFYRKKMELADKRENGTILLAEEEYW</sequence>
<comment type="caution">
    <text evidence="1">The sequence shown here is derived from an EMBL/GenBank/DDBJ whole genome shotgun (WGS) entry which is preliminary data.</text>
</comment>
<organism evidence="1 2">
    <name type="scientific">Arctium lappa</name>
    <name type="common">Greater burdock</name>
    <name type="synonym">Lappa major</name>
    <dbReference type="NCBI Taxonomy" id="4217"/>
    <lineage>
        <taxon>Eukaryota</taxon>
        <taxon>Viridiplantae</taxon>
        <taxon>Streptophyta</taxon>
        <taxon>Embryophyta</taxon>
        <taxon>Tracheophyta</taxon>
        <taxon>Spermatophyta</taxon>
        <taxon>Magnoliopsida</taxon>
        <taxon>eudicotyledons</taxon>
        <taxon>Gunneridae</taxon>
        <taxon>Pentapetalae</taxon>
        <taxon>asterids</taxon>
        <taxon>campanulids</taxon>
        <taxon>Asterales</taxon>
        <taxon>Asteraceae</taxon>
        <taxon>Carduoideae</taxon>
        <taxon>Cardueae</taxon>
        <taxon>Arctiinae</taxon>
        <taxon>Arctium</taxon>
    </lineage>
</organism>
<evidence type="ECO:0000313" key="1">
    <source>
        <dbReference type="EMBL" id="KAI3771128.1"/>
    </source>
</evidence>
<keyword evidence="2" id="KW-1185">Reference proteome</keyword>